<dbReference type="InterPro" id="IPR029016">
    <property type="entry name" value="GAF-like_dom_sf"/>
</dbReference>
<keyword evidence="2 5" id="KW-0238">DNA-binding</keyword>
<dbReference type="AlphaFoldDB" id="A0A7W5FE89"/>
<dbReference type="GO" id="GO:0003677">
    <property type="term" value="F:DNA binding"/>
    <property type="evidence" value="ECO:0007669"/>
    <property type="project" value="UniProtKB-KW"/>
</dbReference>
<protein>
    <submittedName>
        <fullName evidence="5">DNA-binding CsgD family transcriptional regulator</fullName>
    </submittedName>
</protein>
<feature type="domain" description="HTH luxR-type" evidence="4">
    <location>
        <begin position="263"/>
        <end position="328"/>
    </location>
</feature>
<sequence>MGAHLDGGRITAEIVRIAAMPGGARQRAEALIDSLRPLLRHDAAWLSLLDPDGRRQQPITAPGHTGRLQRHLAGREFMAVLERVGLHRARRPMRVFESPVPVEELPSWVDYFQPDGFAEGVALPLVTADGRYLGLLGAHAGSPDPLSDELCDLLATLAPLIAHAVDPLRTLAALAGMVHGATAGVVLTRSGRTELLPGMPGPSAFGVDPPALHLVGALLAPGRSIARFMVPSTDPERGLVQVTALACPPEPPGHHRALVLLGPPPETYGLTRREMQVLGLLVEGRSNAAIAGALRITPRTVIGHLEHIMVKMGAESRTAAAVRADRQGLYVPAELLRRCS</sequence>
<dbReference type="PANTHER" id="PTHR44688">
    <property type="entry name" value="DNA-BINDING TRANSCRIPTIONAL ACTIVATOR DEVR_DOSR"/>
    <property type="match status" value="1"/>
</dbReference>
<evidence type="ECO:0000256" key="3">
    <source>
        <dbReference type="ARBA" id="ARBA00023163"/>
    </source>
</evidence>
<dbReference type="CDD" id="cd06170">
    <property type="entry name" value="LuxR_C_like"/>
    <property type="match status" value="1"/>
</dbReference>
<dbReference type="Proteomes" id="UP000590749">
    <property type="component" value="Unassembled WGS sequence"/>
</dbReference>
<dbReference type="GO" id="GO:0006355">
    <property type="term" value="P:regulation of DNA-templated transcription"/>
    <property type="evidence" value="ECO:0007669"/>
    <property type="project" value="InterPro"/>
</dbReference>
<dbReference type="PROSITE" id="PS00622">
    <property type="entry name" value="HTH_LUXR_1"/>
    <property type="match status" value="1"/>
</dbReference>
<dbReference type="SMART" id="SM00421">
    <property type="entry name" value="HTH_LUXR"/>
    <property type="match status" value="1"/>
</dbReference>
<dbReference type="InterPro" id="IPR000792">
    <property type="entry name" value="Tscrpt_reg_LuxR_C"/>
</dbReference>
<dbReference type="Pfam" id="PF00196">
    <property type="entry name" value="GerE"/>
    <property type="match status" value="1"/>
</dbReference>
<accession>A0A7W5FE89</accession>
<reference evidence="5 6" key="1">
    <citation type="submission" date="2020-08" db="EMBL/GenBank/DDBJ databases">
        <title>Genomic Encyclopedia of Type Strains, Phase III (KMG-III): the genomes of soil and plant-associated and newly described type strains.</title>
        <authorList>
            <person name="Whitman W."/>
        </authorList>
    </citation>
    <scope>NUCLEOTIDE SEQUENCE [LARGE SCALE GENOMIC DNA]</scope>
    <source>
        <strain evidence="5 6">CECT 3287</strain>
    </source>
</reference>
<evidence type="ECO:0000256" key="1">
    <source>
        <dbReference type="ARBA" id="ARBA00023015"/>
    </source>
</evidence>
<dbReference type="Gene3D" id="3.30.450.40">
    <property type="match status" value="1"/>
</dbReference>
<keyword evidence="6" id="KW-1185">Reference proteome</keyword>
<organism evidence="5 6">
    <name type="scientific">Actinoplanes campanulatus</name>
    <dbReference type="NCBI Taxonomy" id="113559"/>
    <lineage>
        <taxon>Bacteria</taxon>
        <taxon>Bacillati</taxon>
        <taxon>Actinomycetota</taxon>
        <taxon>Actinomycetes</taxon>
        <taxon>Micromonosporales</taxon>
        <taxon>Micromonosporaceae</taxon>
        <taxon>Actinoplanes</taxon>
    </lineage>
</organism>
<evidence type="ECO:0000313" key="5">
    <source>
        <dbReference type="EMBL" id="MBB3095141.1"/>
    </source>
</evidence>
<name>A0A7W5FE89_9ACTN</name>
<keyword evidence="1" id="KW-0805">Transcription regulation</keyword>
<evidence type="ECO:0000259" key="4">
    <source>
        <dbReference type="PROSITE" id="PS50043"/>
    </source>
</evidence>
<keyword evidence="3" id="KW-0804">Transcription</keyword>
<gene>
    <name evidence="5" type="ORF">FHR83_002804</name>
</gene>
<evidence type="ECO:0000256" key="2">
    <source>
        <dbReference type="ARBA" id="ARBA00023125"/>
    </source>
</evidence>
<comment type="caution">
    <text evidence="5">The sequence shown here is derived from an EMBL/GenBank/DDBJ whole genome shotgun (WGS) entry which is preliminary data.</text>
</comment>
<dbReference type="SUPFAM" id="SSF55781">
    <property type="entry name" value="GAF domain-like"/>
    <property type="match status" value="1"/>
</dbReference>
<evidence type="ECO:0000313" key="6">
    <source>
        <dbReference type="Proteomes" id="UP000590749"/>
    </source>
</evidence>
<dbReference type="PROSITE" id="PS50043">
    <property type="entry name" value="HTH_LUXR_2"/>
    <property type="match status" value="1"/>
</dbReference>
<dbReference type="EMBL" id="JACHXF010000005">
    <property type="protein sequence ID" value="MBB3095141.1"/>
    <property type="molecule type" value="Genomic_DNA"/>
</dbReference>
<proteinExistence type="predicted"/>
<dbReference type="PRINTS" id="PR00038">
    <property type="entry name" value="HTHLUXR"/>
</dbReference>
<dbReference type="RefSeq" id="WP_183219641.1">
    <property type="nucleotide sequence ID" value="NZ_BMPW01000009.1"/>
</dbReference>
<dbReference type="SUPFAM" id="SSF46894">
    <property type="entry name" value="C-terminal effector domain of the bipartite response regulators"/>
    <property type="match status" value="1"/>
</dbReference>
<dbReference type="Pfam" id="PF01590">
    <property type="entry name" value="GAF"/>
    <property type="match status" value="1"/>
</dbReference>
<dbReference type="PANTHER" id="PTHR44688:SF16">
    <property type="entry name" value="DNA-BINDING TRANSCRIPTIONAL ACTIVATOR DEVR_DOSR"/>
    <property type="match status" value="1"/>
</dbReference>
<dbReference type="InterPro" id="IPR036388">
    <property type="entry name" value="WH-like_DNA-bd_sf"/>
</dbReference>
<dbReference type="Gene3D" id="1.10.10.10">
    <property type="entry name" value="Winged helix-like DNA-binding domain superfamily/Winged helix DNA-binding domain"/>
    <property type="match status" value="1"/>
</dbReference>
<dbReference type="InterPro" id="IPR016032">
    <property type="entry name" value="Sig_transdc_resp-reg_C-effctor"/>
</dbReference>
<dbReference type="InterPro" id="IPR003018">
    <property type="entry name" value="GAF"/>
</dbReference>